<dbReference type="Gene3D" id="2.60.40.1080">
    <property type="match status" value="1"/>
</dbReference>
<evidence type="ECO:0000313" key="4">
    <source>
        <dbReference type="Proteomes" id="UP000011728"/>
    </source>
</evidence>
<feature type="chain" id="PRO_5004015716" evidence="1">
    <location>
        <begin position="29"/>
        <end position="360"/>
    </location>
</feature>
<protein>
    <submittedName>
        <fullName evidence="3">Bacterial surface protein containing Ig-like domain</fullName>
    </submittedName>
</protein>
<gene>
    <name evidence="3" type="ORF">Cspa_c27120</name>
</gene>
<feature type="signal peptide" evidence="1">
    <location>
        <begin position="1"/>
        <end position="28"/>
    </location>
</feature>
<dbReference type="RefSeq" id="WP_015392796.1">
    <property type="nucleotide sequence ID" value="NC_020291.1"/>
</dbReference>
<dbReference type="InterPro" id="IPR008964">
    <property type="entry name" value="Invasin/intimin_cell_adhesion"/>
</dbReference>
<dbReference type="Pfam" id="PF02368">
    <property type="entry name" value="Big_2"/>
    <property type="match status" value="1"/>
</dbReference>
<accession>M1MYI4</accession>
<dbReference type="AlphaFoldDB" id="M1MYI4"/>
<dbReference type="PROSITE" id="PS51257">
    <property type="entry name" value="PROKAR_LIPOPROTEIN"/>
    <property type="match status" value="1"/>
</dbReference>
<dbReference type="eggNOG" id="COG5492">
    <property type="taxonomic scope" value="Bacteria"/>
</dbReference>
<keyword evidence="4" id="KW-1185">Reference proteome</keyword>
<evidence type="ECO:0000259" key="2">
    <source>
        <dbReference type="SMART" id="SM00635"/>
    </source>
</evidence>
<proteinExistence type="predicted"/>
<dbReference type="KEGG" id="csr:Cspa_c27120"/>
<reference evidence="3 4" key="1">
    <citation type="submission" date="2013-02" db="EMBL/GenBank/DDBJ databases">
        <title>Genome sequence of Clostridium saccharoperbutylacetonicum N1-4(HMT).</title>
        <authorList>
            <person name="Poehlein A."/>
            <person name="Daniel R."/>
        </authorList>
    </citation>
    <scope>NUCLEOTIDE SEQUENCE [LARGE SCALE GENOMIC DNA]</scope>
    <source>
        <strain evidence="4">N1-4(HMT)</strain>
    </source>
</reference>
<dbReference type="HOGENOM" id="CLU_041399_0_0_9"/>
<dbReference type="Proteomes" id="UP000011728">
    <property type="component" value="Chromosome"/>
</dbReference>
<evidence type="ECO:0000256" key="1">
    <source>
        <dbReference type="SAM" id="SignalP"/>
    </source>
</evidence>
<dbReference type="SUPFAM" id="SSF49373">
    <property type="entry name" value="Invasin/intimin cell-adhesion fragments"/>
    <property type="match status" value="1"/>
</dbReference>
<sequence length="360" mass="40400">MKNYFKKFSIMFVMSLTLMLGCCVNVFAADDFVTGTTNLNNTTENSATRGVQLTAPEKGWKRYDNNYSGVNYTGNWQTNDNASDFYNKSLKFSTDVNAKITFYAYTSKIRFISPITMYSWSDDVKIKVDDNEYTYSHYNSTSIWQTIVWENLKLEKKIHKIEITNPNNTLYWSIDAIDIAEDGYIVSNDESITLDKSTMNLTEGETGQLIATTTPAGAQVTWKSSDPSIATIEVDPTNGKITKVNALKEGTCTITATIADGSNLSASCTINITKKTEPTPDNPTTDSKTGAILIINLTDGETKVFDVSSSEVDKFKSWYNNKSEFENKLTYVFNKTVNSNISVEEDVVHNQITSFEIRKY</sequence>
<name>M1MYI4_9CLOT</name>
<feature type="domain" description="BIG2" evidence="2">
    <location>
        <begin position="188"/>
        <end position="269"/>
    </location>
</feature>
<organism evidence="3 4">
    <name type="scientific">Clostridium saccharoperbutylacetonicum N1-4(HMT)</name>
    <dbReference type="NCBI Taxonomy" id="931276"/>
    <lineage>
        <taxon>Bacteria</taxon>
        <taxon>Bacillati</taxon>
        <taxon>Bacillota</taxon>
        <taxon>Clostridia</taxon>
        <taxon>Eubacteriales</taxon>
        <taxon>Clostridiaceae</taxon>
        <taxon>Clostridium</taxon>
    </lineage>
</organism>
<dbReference type="PATRIC" id="fig|931276.5.peg.2724"/>
<dbReference type="EMBL" id="CP004121">
    <property type="protein sequence ID" value="AGF56477.1"/>
    <property type="molecule type" value="Genomic_DNA"/>
</dbReference>
<evidence type="ECO:0000313" key="3">
    <source>
        <dbReference type="EMBL" id="AGF56477.1"/>
    </source>
</evidence>
<dbReference type="OrthoDB" id="1937631at2"/>
<dbReference type="SMART" id="SM00635">
    <property type="entry name" value="BID_2"/>
    <property type="match status" value="1"/>
</dbReference>
<dbReference type="InterPro" id="IPR003343">
    <property type="entry name" value="Big_2"/>
</dbReference>
<keyword evidence="1" id="KW-0732">Signal</keyword>